<dbReference type="AlphaFoldDB" id="A0A1G8W3S2"/>
<evidence type="ECO:0000313" key="2">
    <source>
        <dbReference type="EMBL" id="SDJ72909.1"/>
    </source>
</evidence>
<dbReference type="RefSeq" id="WP_093156178.1">
    <property type="nucleotide sequence ID" value="NZ_FNEK01000023.1"/>
</dbReference>
<organism evidence="2 3">
    <name type="scientific">Aliiruegeria lutimaris</name>
    <dbReference type="NCBI Taxonomy" id="571298"/>
    <lineage>
        <taxon>Bacteria</taxon>
        <taxon>Pseudomonadati</taxon>
        <taxon>Pseudomonadota</taxon>
        <taxon>Alphaproteobacteria</taxon>
        <taxon>Rhodobacterales</taxon>
        <taxon>Roseobacteraceae</taxon>
        <taxon>Aliiruegeria</taxon>
    </lineage>
</organism>
<protein>
    <submittedName>
        <fullName evidence="2">Cupin domain-containing protein</fullName>
    </submittedName>
</protein>
<evidence type="ECO:0000313" key="3">
    <source>
        <dbReference type="Proteomes" id="UP000199382"/>
    </source>
</evidence>
<dbReference type="Proteomes" id="UP000199382">
    <property type="component" value="Unassembled WGS sequence"/>
</dbReference>
<dbReference type="EMBL" id="FNEK01000023">
    <property type="protein sequence ID" value="SDJ72909.1"/>
    <property type="molecule type" value="Genomic_DNA"/>
</dbReference>
<dbReference type="InterPro" id="IPR014710">
    <property type="entry name" value="RmlC-like_jellyroll"/>
</dbReference>
<feature type="domain" description="Cupin type-2" evidence="1">
    <location>
        <begin position="44"/>
        <end position="88"/>
    </location>
</feature>
<proteinExistence type="predicted"/>
<name>A0A1G8W3S2_9RHOB</name>
<gene>
    <name evidence="2" type="ORF">SAMN04488026_10236</name>
</gene>
<dbReference type="OrthoDB" id="882143at2"/>
<dbReference type="SUPFAM" id="SSF51182">
    <property type="entry name" value="RmlC-like cupins"/>
    <property type="match status" value="1"/>
</dbReference>
<dbReference type="STRING" id="571298.SAMN04488026_10236"/>
<dbReference type="InterPro" id="IPR013096">
    <property type="entry name" value="Cupin_2"/>
</dbReference>
<evidence type="ECO:0000259" key="1">
    <source>
        <dbReference type="Pfam" id="PF07883"/>
    </source>
</evidence>
<sequence length="111" mass="12306">MKLPDFLMALPSLDVPFPADVVESRAMRTEDALLVFFIFHKAFELPPHAHKAQWGTVLQGEIKLTIAGQSRVYGPGDSYDIPSGAEHSGQIQAGTIVIDVFEEPDRYPVIR</sequence>
<dbReference type="InterPro" id="IPR011051">
    <property type="entry name" value="RmlC_Cupin_sf"/>
</dbReference>
<reference evidence="2 3" key="1">
    <citation type="submission" date="2016-10" db="EMBL/GenBank/DDBJ databases">
        <authorList>
            <person name="de Groot N.N."/>
        </authorList>
    </citation>
    <scope>NUCLEOTIDE SEQUENCE [LARGE SCALE GENOMIC DNA]</scope>
    <source>
        <strain evidence="2 3">DSM 25294</strain>
    </source>
</reference>
<dbReference type="Pfam" id="PF07883">
    <property type="entry name" value="Cupin_2"/>
    <property type="match status" value="1"/>
</dbReference>
<keyword evidence="3" id="KW-1185">Reference proteome</keyword>
<accession>A0A1G8W3S2</accession>
<dbReference type="Gene3D" id="2.60.120.10">
    <property type="entry name" value="Jelly Rolls"/>
    <property type="match status" value="1"/>
</dbReference>